<dbReference type="EMBL" id="BPRA01000004">
    <property type="protein sequence ID" value="GJE54525.1"/>
    <property type="molecule type" value="Genomic_DNA"/>
</dbReference>
<dbReference type="InterPro" id="IPR036390">
    <property type="entry name" value="WH_DNA-bd_sf"/>
</dbReference>
<evidence type="ECO:0000313" key="3">
    <source>
        <dbReference type="Proteomes" id="UP001055101"/>
    </source>
</evidence>
<dbReference type="SUPFAM" id="SSF46785">
    <property type="entry name" value="Winged helix' DNA-binding domain"/>
    <property type="match status" value="1"/>
</dbReference>
<organism evidence="2 3">
    <name type="scientific">Methylobacterium thuringiense</name>
    <dbReference type="NCBI Taxonomy" id="1003091"/>
    <lineage>
        <taxon>Bacteria</taxon>
        <taxon>Pseudomonadati</taxon>
        <taxon>Pseudomonadota</taxon>
        <taxon>Alphaproteobacteria</taxon>
        <taxon>Hyphomicrobiales</taxon>
        <taxon>Methylobacteriaceae</taxon>
        <taxon>Methylobacterium</taxon>
    </lineage>
</organism>
<feature type="region of interest" description="Disordered" evidence="1">
    <location>
        <begin position="73"/>
        <end position="93"/>
    </location>
</feature>
<proteinExistence type="predicted"/>
<gene>
    <name evidence="2" type="ORF">EKPJFOCH_1003</name>
</gene>
<reference evidence="2" key="1">
    <citation type="journal article" date="2021" name="Front. Microbiol.">
        <title>Comprehensive Comparative Genomics and Phenotyping of Methylobacterium Species.</title>
        <authorList>
            <person name="Alessa O."/>
            <person name="Ogura Y."/>
            <person name="Fujitani Y."/>
            <person name="Takami H."/>
            <person name="Hayashi T."/>
            <person name="Sahin N."/>
            <person name="Tani A."/>
        </authorList>
    </citation>
    <scope>NUCLEOTIDE SEQUENCE</scope>
    <source>
        <strain evidence="2">DSM 23674</strain>
    </source>
</reference>
<name>A0ABQ4TKG5_9HYPH</name>
<sequence>MLSENHRRILVALDGCHDDFGDPGFLSFDGIARRGEIDRSLVRRNVRHLARKGLTKYARGLWTDDGPAGAGYAITPAGRSALTPEQEGRDGHG</sequence>
<evidence type="ECO:0000313" key="2">
    <source>
        <dbReference type="EMBL" id="GJE54525.1"/>
    </source>
</evidence>
<reference evidence="2" key="2">
    <citation type="submission" date="2021-08" db="EMBL/GenBank/DDBJ databases">
        <authorList>
            <person name="Tani A."/>
            <person name="Ola A."/>
            <person name="Ogura Y."/>
            <person name="Katsura K."/>
            <person name="Hayashi T."/>
        </authorList>
    </citation>
    <scope>NUCLEOTIDE SEQUENCE</scope>
    <source>
        <strain evidence="2">DSM 23674</strain>
    </source>
</reference>
<comment type="caution">
    <text evidence="2">The sequence shown here is derived from an EMBL/GenBank/DDBJ whole genome shotgun (WGS) entry which is preliminary data.</text>
</comment>
<evidence type="ECO:0000256" key="1">
    <source>
        <dbReference type="SAM" id="MobiDB-lite"/>
    </source>
</evidence>
<keyword evidence="3" id="KW-1185">Reference proteome</keyword>
<protein>
    <recommendedName>
        <fullName evidence="4">MarR family transcriptional regulator</fullName>
    </recommendedName>
</protein>
<dbReference type="Proteomes" id="UP001055101">
    <property type="component" value="Unassembled WGS sequence"/>
</dbReference>
<accession>A0ABQ4TKG5</accession>
<evidence type="ECO:0008006" key="4">
    <source>
        <dbReference type="Google" id="ProtNLM"/>
    </source>
</evidence>